<dbReference type="Pfam" id="PF00079">
    <property type="entry name" value="Serpin"/>
    <property type="match status" value="1"/>
</dbReference>
<comment type="subcellular location">
    <subcellularLocation>
        <location evidence="1">Secreted</location>
    </subcellularLocation>
</comment>
<dbReference type="PROSITE" id="PS51257">
    <property type="entry name" value="PROKAR_LIPOPROTEIN"/>
    <property type="match status" value="1"/>
</dbReference>
<evidence type="ECO:0000259" key="6">
    <source>
        <dbReference type="SMART" id="SM00093"/>
    </source>
</evidence>
<dbReference type="GO" id="GO:0005615">
    <property type="term" value="C:extracellular space"/>
    <property type="evidence" value="ECO:0007669"/>
    <property type="project" value="InterPro"/>
</dbReference>
<feature type="chain" id="PRO_5031399807" evidence="5">
    <location>
        <begin position="19"/>
        <end position="413"/>
    </location>
</feature>
<dbReference type="CDD" id="cd19588">
    <property type="entry name" value="serpin_miropin-like"/>
    <property type="match status" value="1"/>
</dbReference>
<dbReference type="PANTHER" id="PTHR11461">
    <property type="entry name" value="SERINE PROTEASE INHIBITOR, SERPIN"/>
    <property type="match status" value="1"/>
</dbReference>
<evidence type="ECO:0000256" key="4">
    <source>
        <dbReference type="RuleBase" id="RU000411"/>
    </source>
</evidence>
<keyword evidence="3 5" id="KW-0732">Signal</keyword>
<sequence>MYRAIVLAVILLTAGCAASPRPVADQAEPDNEPPAEPVPAELLVEAGNRFGIRLFGELYAEAPEKNVFISPPSIALALAMAWNGARGETREAMAAALDLAGLEPAGVGAGHAVLLAAMPTGEGDVTLEIANSLWSRRGFPFAERYLKTVAGQYDARLAELDFGSPEAVETINRWVRDRTRGRIEDIISRLNPDDVLVLLNAVYFKGAWTDAFEPGLTAEREFTGAAGKVQRGMMMARDGDFRYRAGDGFQMARLPYGEGDIAMYLLLPEQSGAPAADRLTAEEITRWAGEMRTMKGEVVLPRFKLEYARRLNDPLKRLGMDAAFDPARADFGGMVAPDAGFSLFISEVMHKSFVEVNEEGTEAAAATSVTVTLTSMPPREERFRMVCDRPFIYLIRDDRTGALLFLGVLNELP</sequence>
<dbReference type="EMBL" id="DSBX01000324">
    <property type="protein sequence ID" value="HDR00290.1"/>
    <property type="molecule type" value="Genomic_DNA"/>
</dbReference>
<comment type="caution">
    <text evidence="7">The sequence shown here is derived from an EMBL/GenBank/DDBJ whole genome shotgun (WGS) entry which is preliminary data.</text>
</comment>
<dbReference type="InterPro" id="IPR036186">
    <property type="entry name" value="Serpin_sf"/>
</dbReference>
<keyword evidence="2" id="KW-0964">Secreted</keyword>
<comment type="similarity">
    <text evidence="4">Belongs to the serpin family.</text>
</comment>
<dbReference type="AlphaFoldDB" id="A0A7V0T6W7"/>
<dbReference type="Proteomes" id="UP000885672">
    <property type="component" value="Unassembled WGS sequence"/>
</dbReference>
<evidence type="ECO:0000256" key="2">
    <source>
        <dbReference type="ARBA" id="ARBA00022525"/>
    </source>
</evidence>
<proteinExistence type="inferred from homology"/>
<feature type="signal peptide" evidence="5">
    <location>
        <begin position="1"/>
        <end position="18"/>
    </location>
</feature>
<dbReference type="InterPro" id="IPR042178">
    <property type="entry name" value="Serpin_sf_1"/>
</dbReference>
<evidence type="ECO:0000256" key="1">
    <source>
        <dbReference type="ARBA" id="ARBA00004613"/>
    </source>
</evidence>
<organism evidence="7">
    <name type="scientific">candidate division WOR-3 bacterium</name>
    <dbReference type="NCBI Taxonomy" id="2052148"/>
    <lineage>
        <taxon>Bacteria</taxon>
        <taxon>Bacteria division WOR-3</taxon>
    </lineage>
</organism>
<dbReference type="FunFam" id="3.30.497.10:FF:000031">
    <property type="entry name" value="Putative salivary serpin"/>
    <property type="match status" value="1"/>
</dbReference>
<dbReference type="InterPro" id="IPR023796">
    <property type="entry name" value="Serpin_dom"/>
</dbReference>
<dbReference type="SMART" id="SM00093">
    <property type="entry name" value="SERPIN"/>
    <property type="match status" value="1"/>
</dbReference>
<evidence type="ECO:0000256" key="5">
    <source>
        <dbReference type="SAM" id="SignalP"/>
    </source>
</evidence>
<evidence type="ECO:0000256" key="3">
    <source>
        <dbReference type="ARBA" id="ARBA00022729"/>
    </source>
</evidence>
<dbReference type="GO" id="GO:0004867">
    <property type="term" value="F:serine-type endopeptidase inhibitor activity"/>
    <property type="evidence" value="ECO:0007669"/>
    <property type="project" value="InterPro"/>
</dbReference>
<dbReference type="PANTHER" id="PTHR11461:SF211">
    <property type="entry name" value="GH10112P-RELATED"/>
    <property type="match status" value="1"/>
</dbReference>
<feature type="domain" description="Serpin" evidence="6">
    <location>
        <begin position="52"/>
        <end position="412"/>
    </location>
</feature>
<evidence type="ECO:0000313" key="7">
    <source>
        <dbReference type="EMBL" id="HDR00290.1"/>
    </source>
</evidence>
<dbReference type="Gene3D" id="3.30.497.10">
    <property type="entry name" value="Antithrombin, subunit I, domain 2"/>
    <property type="match status" value="1"/>
</dbReference>
<gene>
    <name evidence="7" type="ORF">ENN51_08425</name>
</gene>
<name>A0A7V0T6W7_UNCW3</name>
<dbReference type="Gene3D" id="2.30.39.10">
    <property type="entry name" value="Alpha-1-antitrypsin, domain 1"/>
    <property type="match status" value="1"/>
</dbReference>
<dbReference type="InterPro" id="IPR042185">
    <property type="entry name" value="Serpin_sf_2"/>
</dbReference>
<reference evidence="7" key="1">
    <citation type="journal article" date="2020" name="mSystems">
        <title>Genome- and Community-Level Interaction Insights into Carbon Utilization and Element Cycling Functions of Hydrothermarchaeota in Hydrothermal Sediment.</title>
        <authorList>
            <person name="Zhou Z."/>
            <person name="Liu Y."/>
            <person name="Xu W."/>
            <person name="Pan J."/>
            <person name="Luo Z.H."/>
            <person name="Li M."/>
        </authorList>
    </citation>
    <scope>NUCLEOTIDE SEQUENCE [LARGE SCALE GENOMIC DNA]</scope>
    <source>
        <strain evidence="7">SpSt-1182</strain>
    </source>
</reference>
<dbReference type="InterPro" id="IPR000215">
    <property type="entry name" value="Serpin_fam"/>
</dbReference>
<protein>
    <submittedName>
        <fullName evidence="7">Serpin family protein</fullName>
    </submittedName>
</protein>
<accession>A0A7V0T6W7</accession>
<dbReference type="SUPFAM" id="SSF56574">
    <property type="entry name" value="Serpins"/>
    <property type="match status" value="1"/>
</dbReference>